<evidence type="ECO:0000259" key="1">
    <source>
        <dbReference type="PROSITE" id="PS50943"/>
    </source>
</evidence>
<sequence>MLDFHDRLKSYIRDSDYDYKSLSLEIGQGERYISNLLSSKSDPGYTSVVKICSALGLTPNQLAGLDNQITISSNDLDNRVVSAHAEKILTAVTREAQRKLTRRGVGPLIDDVLTWWHQQNGLLANFDGLADHVDLYLPPEPNSKLPLPYSIGEKSLATVCFGIKSVEHLKYLFTTFDENLCESVSMAHVETSKGDPQLSVQEIDVNLPGYSFPLRFSYKRLLLPVHDGNGTEYVLNYSQALE</sequence>
<gene>
    <name evidence="2" type="ORF">ROA7450_00386</name>
</gene>
<dbReference type="AlphaFoldDB" id="A0A1X6YB64"/>
<dbReference type="InterPro" id="IPR010982">
    <property type="entry name" value="Lambda_DNA-bd_dom_sf"/>
</dbReference>
<proteinExistence type="predicted"/>
<dbReference type="Gene3D" id="1.10.260.40">
    <property type="entry name" value="lambda repressor-like DNA-binding domains"/>
    <property type="match status" value="1"/>
</dbReference>
<dbReference type="EMBL" id="FWFX01000001">
    <property type="protein sequence ID" value="SLN15949.1"/>
    <property type="molecule type" value="Genomic_DNA"/>
</dbReference>
<feature type="domain" description="HTH cro/C1-type" evidence="1">
    <location>
        <begin position="32"/>
        <end position="62"/>
    </location>
</feature>
<keyword evidence="3" id="KW-1185">Reference proteome</keyword>
<dbReference type="PROSITE" id="PS50943">
    <property type="entry name" value="HTH_CROC1"/>
    <property type="match status" value="1"/>
</dbReference>
<dbReference type="GO" id="GO:0003677">
    <property type="term" value="F:DNA binding"/>
    <property type="evidence" value="ECO:0007669"/>
    <property type="project" value="InterPro"/>
</dbReference>
<reference evidence="2 3" key="1">
    <citation type="submission" date="2017-03" db="EMBL/GenBank/DDBJ databases">
        <authorList>
            <person name="Afonso C.L."/>
            <person name="Miller P.J."/>
            <person name="Scott M.A."/>
            <person name="Spackman E."/>
            <person name="Goraichik I."/>
            <person name="Dimitrov K.M."/>
            <person name="Suarez D.L."/>
            <person name="Swayne D.E."/>
        </authorList>
    </citation>
    <scope>NUCLEOTIDE SEQUENCE [LARGE SCALE GENOMIC DNA]</scope>
    <source>
        <strain evidence="2 3">CECT 7450</strain>
    </source>
</reference>
<name>A0A1X6YB64_9RHOB</name>
<evidence type="ECO:0000313" key="3">
    <source>
        <dbReference type="Proteomes" id="UP000193061"/>
    </source>
</evidence>
<organism evidence="2 3">
    <name type="scientific">Roseovarius albus</name>
    <dbReference type="NCBI Taxonomy" id="1247867"/>
    <lineage>
        <taxon>Bacteria</taxon>
        <taxon>Pseudomonadati</taxon>
        <taxon>Pseudomonadota</taxon>
        <taxon>Alphaproteobacteria</taxon>
        <taxon>Rhodobacterales</taxon>
        <taxon>Roseobacteraceae</taxon>
        <taxon>Roseovarius</taxon>
    </lineage>
</organism>
<evidence type="ECO:0000313" key="2">
    <source>
        <dbReference type="EMBL" id="SLN15949.1"/>
    </source>
</evidence>
<dbReference type="SUPFAM" id="SSF47413">
    <property type="entry name" value="lambda repressor-like DNA-binding domains"/>
    <property type="match status" value="1"/>
</dbReference>
<dbReference type="OrthoDB" id="7737433at2"/>
<accession>A0A1X6YB64</accession>
<dbReference type="CDD" id="cd00093">
    <property type="entry name" value="HTH_XRE"/>
    <property type="match status" value="1"/>
</dbReference>
<protein>
    <recommendedName>
        <fullName evidence="1">HTH cro/C1-type domain-containing protein</fullName>
    </recommendedName>
</protein>
<dbReference type="RefSeq" id="WP_085803962.1">
    <property type="nucleotide sequence ID" value="NZ_FWFX01000001.1"/>
</dbReference>
<dbReference type="InterPro" id="IPR001387">
    <property type="entry name" value="Cro/C1-type_HTH"/>
</dbReference>
<dbReference type="Proteomes" id="UP000193061">
    <property type="component" value="Unassembled WGS sequence"/>
</dbReference>